<organism evidence="6 7">
    <name type="scientific">Tectimicrobiota bacterium</name>
    <dbReference type="NCBI Taxonomy" id="2528274"/>
    <lineage>
        <taxon>Bacteria</taxon>
        <taxon>Pseudomonadati</taxon>
        <taxon>Nitrospinota/Tectimicrobiota group</taxon>
        <taxon>Candidatus Tectimicrobiota</taxon>
    </lineage>
</organism>
<dbReference type="InterPro" id="IPR009050">
    <property type="entry name" value="Globin-like_sf"/>
</dbReference>
<dbReference type="InterPro" id="IPR012292">
    <property type="entry name" value="Globin/Proto"/>
</dbReference>
<evidence type="ECO:0000256" key="3">
    <source>
        <dbReference type="ARBA" id="ARBA00022723"/>
    </source>
</evidence>
<evidence type="ECO:0000256" key="2">
    <source>
        <dbReference type="ARBA" id="ARBA00022617"/>
    </source>
</evidence>
<dbReference type="CDD" id="cd00454">
    <property type="entry name" value="TrHb1_N"/>
    <property type="match status" value="1"/>
</dbReference>
<keyword evidence="2 5" id="KW-0349">Heme</keyword>
<evidence type="ECO:0000313" key="7">
    <source>
        <dbReference type="Proteomes" id="UP000712673"/>
    </source>
</evidence>
<dbReference type="Proteomes" id="UP000712673">
    <property type="component" value="Unassembled WGS sequence"/>
</dbReference>
<dbReference type="PROSITE" id="PS51257">
    <property type="entry name" value="PROKAR_LIPOPROTEIN"/>
    <property type="match status" value="1"/>
</dbReference>
<dbReference type="Gene3D" id="1.10.490.10">
    <property type="entry name" value="Globins"/>
    <property type="match status" value="1"/>
</dbReference>
<keyword evidence="4 5" id="KW-0408">Iron</keyword>
<dbReference type="EMBL" id="VGLS01001150">
    <property type="protein sequence ID" value="MBM3227015.1"/>
    <property type="molecule type" value="Genomic_DNA"/>
</dbReference>
<evidence type="ECO:0000256" key="1">
    <source>
        <dbReference type="ARBA" id="ARBA00022448"/>
    </source>
</evidence>
<name>A0A937W795_UNCTE</name>
<protein>
    <submittedName>
        <fullName evidence="6">Group 1 truncated hemoglobin</fullName>
    </submittedName>
</protein>
<dbReference type="GO" id="GO:0019825">
    <property type="term" value="F:oxygen binding"/>
    <property type="evidence" value="ECO:0007669"/>
    <property type="project" value="InterPro"/>
</dbReference>
<dbReference type="Pfam" id="PF01152">
    <property type="entry name" value="Bac_globin"/>
    <property type="match status" value="1"/>
</dbReference>
<evidence type="ECO:0000256" key="5">
    <source>
        <dbReference type="PIRSR" id="PIRSR601486-1"/>
    </source>
</evidence>
<keyword evidence="1" id="KW-0813">Transport</keyword>
<reference evidence="6" key="1">
    <citation type="submission" date="2019-03" db="EMBL/GenBank/DDBJ databases">
        <title>Lake Tanganyika Metagenome-Assembled Genomes (MAGs).</title>
        <authorList>
            <person name="Tran P."/>
        </authorList>
    </citation>
    <scope>NUCLEOTIDE SEQUENCE</scope>
    <source>
        <strain evidence="6">K_DeepCast_65m_m2_066</strain>
    </source>
</reference>
<evidence type="ECO:0000256" key="4">
    <source>
        <dbReference type="ARBA" id="ARBA00023004"/>
    </source>
</evidence>
<gene>
    <name evidence="6" type="ORF">FJZ47_24880</name>
</gene>
<dbReference type="GO" id="GO:0020037">
    <property type="term" value="F:heme binding"/>
    <property type="evidence" value="ECO:0007669"/>
    <property type="project" value="InterPro"/>
</dbReference>
<sequence>MQWRRGLAIGVLSLAFLAGCETTGDKMAMKDKSLYDRLGGKPAITAVVDDFVARVAADRRINRFFANTDVPPFKAKLVDQICEASGGPCKYTGKDMKAAH</sequence>
<evidence type="ECO:0000313" key="6">
    <source>
        <dbReference type="EMBL" id="MBM3227015.1"/>
    </source>
</evidence>
<feature type="binding site" description="distal binding residue" evidence="5">
    <location>
        <position position="100"/>
    </location>
    <ligand>
        <name>heme</name>
        <dbReference type="ChEBI" id="CHEBI:30413"/>
    </ligand>
    <ligandPart>
        <name>Fe</name>
        <dbReference type="ChEBI" id="CHEBI:18248"/>
    </ligandPart>
</feature>
<dbReference type="InterPro" id="IPR001486">
    <property type="entry name" value="Hemoglobin_trunc"/>
</dbReference>
<proteinExistence type="predicted"/>
<dbReference type="AlphaFoldDB" id="A0A937W795"/>
<dbReference type="GO" id="GO:0046872">
    <property type="term" value="F:metal ion binding"/>
    <property type="evidence" value="ECO:0007669"/>
    <property type="project" value="UniProtKB-KW"/>
</dbReference>
<keyword evidence="3 5" id="KW-0479">Metal-binding</keyword>
<comment type="caution">
    <text evidence="6">The sequence shown here is derived from an EMBL/GenBank/DDBJ whole genome shotgun (WGS) entry which is preliminary data.</text>
</comment>
<feature type="non-terminal residue" evidence="6">
    <location>
        <position position="100"/>
    </location>
</feature>
<dbReference type="SUPFAM" id="SSF46458">
    <property type="entry name" value="Globin-like"/>
    <property type="match status" value="1"/>
</dbReference>
<accession>A0A937W795</accession>